<dbReference type="OrthoDB" id="9781349at2"/>
<evidence type="ECO:0000259" key="2">
    <source>
        <dbReference type="Pfam" id="PF01970"/>
    </source>
</evidence>
<evidence type="ECO:0000313" key="3">
    <source>
        <dbReference type="EMBL" id="TGE39174.1"/>
    </source>
</evidence>
<dbReference type="InterPro" id="IPR002823">
    <property type="entry name" value="DUF112_TM"/>
</dbReference>
<evidence type="ECO:0000256" key="1">
    <source>
        <dbReference type="SAM" id="Phobius"/>
    </source>
</evidence>
<feature type="transmembrane region" description="Helical" evidence="1">
    <location>
        <begin position="253"/>
        <end position="277"/>
    </location>
</feature>
<accession>A0A4Z0R9P1</accession>
<sequence length="503" mass="53272">MGQGIIADLNLFTLLMILVGSIVGMVCAAVPGLTLITGVILALPFTYAMDSTNAIILLTSIYLAGTYGGAFPAILFKIPGDPIHVPLLWDGYPMARQGLAAKALGWTLVATVAGGLFSIILLVLVSAPLAQVALKFSSPEYFAIVFLGLTSVLFLGNVSLRHSIVSLALGLLIATVGVEGMFGVDRFTFGTPLLRGGIDYLNVLIGVYAVAEIFARLEFGFSAPSLDTASTATTTLPSFKELRPRLGTYLRSGIIGTFIGFVPGAGATIASFIGYGIEQQVGPNKKEMGKGAPEGILASQTAATASVGGALIPLLTMGIPGSGATAIILGAFLLHGIQPGPAIFLNNGPLIYAIYGSLFICVIMMIFLGFLSVRPLMKILQAPEAVTSSFILVLCMLGAYALRSNLQDVWMLLIFGVVGYFLNRFDYPTTPLVLGVILGPLAESSFLTTMISFKNDWTVLFTRPVSAVFMTVSILSLVVAILLPMWNKYKERKLNKAHSDQLP</sequence>
<feature type="transmembrane region" description="Helical" evidence="1">
    <location>
        <begin position="432"/>
        <end position="453"/>
    </location>
</feature>
<dbReference type="Pfam" id="PF01970">
    <property type="entry name" value="TctA"/>
    <property type="match status" value="1"/>
</dbReference>
<feature type="transmembrane region" description="Helical" evidence="1">
    <location>
        <begin position="103"/>
        <end position="129"/>
    </location>
</feature>
<keyword evidence="4" id="KW-1185">Reference proteome</keyword>
<feature type="transmembrane region" description="Helical" evidence="1">
    <location>
        <begin position="385"/>
        <end position="403"/>
    </location>
</feature>
<reference evidence="3 4" key="1">
    <citation type="submission" date="2019-03" db="EMBL/GenBank/DDBJ databases">
        <title>Draft Genome Sequence of Desulfosporosinus fructosivorans Strain 63.6F, Isolated from Marine Sediment in the Baltic Sea.</title>
        <authorList>
            <person name="Hausmann B."/>
            <person name="Vandieken V."/>
            <person name="Pjevac P."/>
            <person name="Schreck K."/>
            <person name="Herbold C.W."/>
            <person name="Loy A."/>
        </authorList>
    </citation>
    <scope>NUCLEOTIDE SEQUENCE [LARGE SCALE GENOMIC DNA]</scope>
    <source>
        <strain evidence="3 4">63.6F</strain>
    </source>
</reference>
<name>A0A4Z0R9P1_9FIRM</name>
<keyword evidence="1" id="KW-0812">Transmembrane</keyword>
<dbReference type="Proteomes" id="UP000298460">
    <property type="component" value="Unassembled WGS sequence"/>
</dbReference>
<dbReference type="PANTHER" id="PTHR35342">
    <property type="entry name" value="TRICARBOXYLIC TRANSPORT PROTEIN"/>
    <property type="match status" value="1"/>
</dbReference>
<organism evidence="3 4">
    <name type="scientific">Desulfosporosinus fructosivorans</name>
    <dbReference type="NCBI Taxonomy" id="2018669"/>
    <lineage>
        <taxon>Bacteria</taxon>
        <taxon>Bacillati</taxon>
        <taxon>Bacillota</taxon>
        <taxon>Clostridia</taxon>
        <taxon>Eubacteriales</taxon>
        <taxon>Desulfitobacteriaceae</taxon>
        <taxon>Desulfosporosinus</taxon>
    </lineage>
</organism>
<keyword evidence="1" id="KW-1133">Transmembrane helix</keyword>
<proteinExistence type="predicted"/>
<dbReference type="EMBL" id="SPQQ01000002">
    <property type="protein sequence ID" value="TGE39174.1"/>
    <property type="molecule type" value="Genomic_DNA"/>
</dbReference>
<dbReference type="AlphaFoldDB" id="A0A4Z0R9P1"/>
<evidence type="ECO:0000313" key="4">
    <source>
        <dbReference type="Proteomes" id="UP000298460"/>
    </source>
</evidence>
<feature type="transmembrane region" description="Helical" evidence="1">
    <location>
        <begin position="164"/>
        <end position="184"/>
    </location>
</feature>
<feature type="domain" description="DUF112" evidence="2">
    <location>
        <begin position="14"/>
        <end position="434"/>
    </location>
</feature>
<feature type="transmembrane region" description="Helical" evidence="1">
    <location>
        <begin position="55"/>
        <end position="76"/>
    </location>
</feature>
<feature type="transmembrane region" description="Helical" evidence="1">
    <location>
        <begin position="141"/>
        <end position="158"/>
    </location>
</feature>
<feature type="transmembrane region" description="Helical" evidence="1">
    <location>
        <begin position="350"/>
        <end position="373"/>
    </location>
</feature>
<gene>
    <name evidence="3" type="ORF">E4K67_06865</name>
</gene>
<keyword evidence="1" id="KW-0472">Membrane</keyword>
<feature type="transmembrane region" description="Helical" evidence="1">
    <location>
        <begin position="12"/>
        <end position="43"/>
    </location>
</feature>
<comment type="caution">
    <text evidence="3">The sequence shown here is derived from an EMBL/GenBank/DDBJ whole genome shotgun (WGS) entry which is preliminary data.</text>
</comment>
<feature type="transmembrane region" description="Helical" evidence="1">
    <location>
        <begin position="465"/>
        <end position="486"/>
    </location>
</feature>
<protein>
    <recommendedName>
        <fullName evidence="2">DUF112 domain-containing protein</fullName>
    </recommendedName>
</protein>
<feature type="transmembrane region" description="Helical" evidence="1">
    <location>
        <begin position="409"/>
        <end position="425"/>
    </location>
</feature>
<dbReference type="PANTHER" id="PTHR35342:SF5">
    <property type="entry name" value="TRICARBOXYLIC TRANSPORT PROTEIN"/>
    <property type="match status" value="1"/>
</dbReference>